<protein>
    <recommendedName>
        <fullName evidence="2">non-specific serine/threonine protein kinase</fullName>
        <ecNumber evidence="2">2.7.11.1</ecNumber>
    </recommendedName>
</protein>
<evidence type="ECO:0000256" key="5">
    <source>
        <dbReference type="ARBA" id="ARBA00022741"/>
    </source>
</evidence>
<comment type="catalytic activity">
    <reaction evidence="9">
        <text>L-seryl-[protein] + ATP = O-phospho-L-seryl-[protein] + ADP + H(+)</text>
        <dbReference type="Rhea" id="RHEA:17989"/>
        <dbReference type="Rhea" id="RHEA-COMP:9863"/>
        <dbReference type="Rhea" id="RHEA-COMP:11604"/>
        <dbReference type="ChEBI" id="CHEBI:15378"/>
        <dbReference type="ChEBI" id="CHEBI:29999"/>
        <dbReference type="ChEBI" id="CHEBI:30616"/>
        <dbReference type="ChEBI" id="CHEBI:83421"/>
        <dbReference type="ChEBI" id="CHEBI:456216"/>
        <dbReference type="EC" id="2.7.11.1"/>
    </reaction>
</comment>
<evidence type="ECO:0000256" key="10">
    <source>
        <dbReference type="SAM" id="MobiDB-lite"/>
    </source>
</evidence>
<evidence type="ECO:0000256" key="1">
    <source>
        <dbReference type="ARBA" id="ARBA00010791"/>
    </source>
</evidence>
<evidence type="ECO:0000256" key="2">
    <source>
        <dbReference type="ARBA" id="ARBA00012513"/>
    </source>
</evidence>
<dbReference type="AlphaFoldDB" id="A0AA39LUZ8"/>
<dbReference type="Pfam" id="PF00069">
    <property type="entry name" value="Pkinase"/>
    <property type="match status" value="1"/>
</dbReference>
<evidence type="ECO:0000256" key="7">
    <source>
        <dbReference type="ARBA" id="ARBA00022840"/>
    </source>
</evidence>
<keyword evidence="5" id="KW-0547">Nucleotide-binding</keyword>
<dbReference type="GO" id="GO:0035556">
    <property type="term" value="P:intracellular signal transduction"/>
    <property type="evidence" value="ECO:0007669"/>
    <property type="project" value="TreeGrafter"/>
</dbReference>
<organism evidence="12 13">
    <name type="scientific">Steinernema hermaphroditum</name>
    <dbReference type="NCBI Taxonomy" id="289476"/>
    <lineage>
        <taxon>Eukaryota</taxon>
        <taxon>Metazoa</taxon>
        <taxon>Ecdysozoa</taxon>
        <taxon>Nematoda</taxon>
        <taxon>Chromadorea</taxon>
        <taxon>Rhabditida</taxon>
        <taxon>Tylenchina</taxon>
        <taxon>Panagrolaimomorpha</taxon>
        <taxon>Strongyloidoidea</taxon>
        <taxon>Steinernematidae</taxon>
        <taxon>Steinernema</taxon>
    </lineage>
</organism>
<dbReference type="GO" id="GO:0004674">
    <property type="term" value="F:protein serine/threonine kinase activity"/>
    <property type="evidence" value="ECO:0007669"/>
    <property type="project" value="UniProtKB-KW"/>
</dbReference>
<dbReference type="GO" id="GO:0005524">
    <property type="term" value="F:ATP binding"/>
    <property type="evidence" value="ECO:0007669"/>
    <property type="project" value="UniProtKB-KW"/>
</dbReference>
<keyword evidence="7" id="KW-0067">ATP-binding</keyword>
<keyword evidence="4" id="KW-0808">Transferase</keyword>
<gene>
    <name evidence="12" type="ORF">QR680_005062</name>
</gene>
<evidence type="ECO:0000313" key="13">
    <source>
        <dbReference type="Proteomes" id="UP001175271"/>
    </source>
</evidence>
<dbReference type="InterPro" id="IPR000719">
    <property type="entry name" value="Prot_kinase_dom"/>
</dbReference>
<dbReference type="EMBL" id="JAUCMV010000003">
    <property type="protein sequence ID" value="KAK0410315.1"/>
    <property type="molecule type" value="Genomic_DNA"/>
</dbReference>
<dbReference type="Gene3D" id="1.10.510.10">
    <property type="entry name" value="Transferase(Phosphotransferase) domain 1"/>
    <property type="match status" value="1"/>
</dbReference>
<feature type="region of interest" description="Disordered" evidence="10">
    <location>
        <begin position="309"/>
        <end position="393"/>
    </location>
</feature>
<evidence type="ECO:0000256" key="3">
    <source>
        <dbReference type="ARBA" id="ARBA00022527"/>
    </source>
</evidence>
<dbReference type="GO" id="GO:0005737">
    <property type="term" value="C:cytoplasm"/>
    <property type="evidence" value="ECO:0007669"/>
    <property type="project" value="TreeGrafter"/>
</dbReference>
<accession>A0AA39LUZ8</accession>
<keyword evidence="3" id="KW-0723">Serine/threonine-protein kinase</keyword>
<dbReference type="Proteomes" id="UP001175271">
    <property type="component" value="Unassembled WGS sequence"/>
</dbReference>
<dbReference type="PROSITE" id="PS00108">
    <property type="entry name" value="PROTEIN_KINASE_ST"/>
    <property type="match status" value="1"/>
</dbReference>
<evidence type="ECO:0000256" key="9">
    <source>
        <dbReference type="ARBA" id="ARBA00048679"/>
    </source>
</evidence>
<keyword evidence="13" id="KW-1185">Reference proteome</keyword>
<name>A0AA39LUZ8_9BILA</name>
<comment type="catalytic activity">
    <reaction evidence="8">
        <text>L-threonyl-[protein] + ATP = O-phospho-L-threonyl-[protein] + ADP + H(+)</text>
        <dbReference type="Rhea" id="RHEA:46608"/>
        <dbReference type="Rhea" id="RHEA-COMP:11060"/>
        <dbReference type="Rhea" id="RHEA-COMP:11605"/>
        <dbReference type="ChEBI" id="CHEBI:15378"/>
        <dbReference type="ChEBI" id="CHEBI:30013"/>
        <dbReference type="ChEBI" id="CHEBI:30616"/>
        <dbReference type="ChEBI" id="CHEBI:61977"/>
        <dbReference type="ChEBI" id="CHEBI:456216"/>
        <dbReference type="EC" id="2.7.11.1"/>
    </reaction>
</comment>
<sequence>MSSPFFGRSRNALQTKVDDFYLPISLKYANWNVEIIAKGTFGLVRLATSKYGEKVAIKTVQKERATSSSSAISEHDILKQLGQHKNVVELLGCNILQEGTIVELCLEYIPYDIFVLNPYLNFRHARHFFRQLIEGIEFIHSKRIAHRDIKVENLLLTKDFLLKIADFGFATNSYKNGIPRKMAGFTGTKCYMPPEMYLGPYLLHPVDIFACGIVLIEMVNGKPPWDEPFERDLKFRMWENGSIKHSTEWEDMPDDVIPLLKWILHPDPKKRATTKEIRADPWYQHGCASVEEWTGLRKALRTIDAEERKNRKKGKFRGHELDRPLEKERVDREKSYKPYNERVFREMNNENRPPKAPVHSPRPHHVHAPLIEKQTVQSRSSAPREGGGGCSLM</sequence>
<keyword evidence="6" id="KW-0418">Kinase</keyword>
<dbReference type="PANTHER" id="PTHR24346:SF107">
    <property type="entry name" value="SERINE_THREONINE-PROTEIN KINASE CHK1"/>
    <property type="match status" value="1"/>
</dbReference>
<proteinExistence type="inferred from homology"/>
<comment type="similarity">
    <text evidence="1">Belongs to the protein kinase superfamily. CAMK Ser/Thr protein kinase family. NIM1 subfamily.</text>
</comment>
<dbReference type="PROSITE" id="PS50011">
    <property type="entry name" value="PROTEIN_KINASE_DOM"/>
    <property type="match status" value="1"/>
</dbReference>
<dbReference type="InterPro" id="IPR011009">
    <property type="entry name" value="Kinase-like_dom_sf"/>
</dbReference>
<feature type="compositionally biased region" description="Basic and acidic residues" evidence="10">
    <location>
        <begin position="317"/>
        <end position="353"/>
    </location>
</feature>
<evidence type="ECO:0000259" key="11">
    <source>
        <dbReference type="PROSITE" id="PS50011"/>
    </source>
</evidence>
<dbReference type="SMART" id="SM00220">
    <property type="entry name" value="S_TKc"/>
    <property type="match status" value="1"/>
</dbReference>
<dbReference type="InterPro" id="IPR008271">
    <property type="entry name" value="Ser/Thr_kinase_AS"/>
</dbReference>
<dbReference type="SUPFAM" id="SSF56112">
    <property type="entry name" value="Protein kinase-like (PK-like)"/>
    <property type="match status" value="1"/>
</dbReference>
<evidence type="ECO:0000256" key="8">
    <source>
        <dbReference type="ARBA" id="ARBA00047899"/>
    </source>
</evidence>
<dbReference type="PANTHER" id="PTHR24346">
    <property type="entry name" value="MAP/MICROTUBULE AFFINITY-REGULATING KINASE"/>
    <property type="match status" value="1"/>
</dbReference>
<evidence type="ECO:0000256" key="4">
    <source>
        <dbReference type="ARBA" id="ARBA00022679"/>
    </source>
</evidence>
<evidence type="ECO:0000313" key="12">
    <source>
        <dbReference type="EMBL" id="KAK0410315.1"/>
    </source>
</evidence>
<comment type="caution">
    <text evidence="12">The sequence shown here is derived from an EMBL/GenBank/DDBJ whole genome shotgun (WGS) entry which is preliminary data.</text>
</comment>
<feature type="domain" description="Protein kinase" evidence="11">
    <location>
        <begin position="30"/>
        <end position="283"/>
    </location>
</feature>
<reference evidence="12" key="1">
    <citation type="submission" date="2023-06" db="EMBL/GenBank/DDBJ databases">
        <title>Genomic analysis of the entomopathogenic nematode Steinernema hermaphroditum.</title>
        <authorList>
            <person name="Schwarz E.M."/>
            <person name="Heppert J.K."/>
            <person name="Baniya A."/>
            <person name="Schwartz H.T."/>
            <person name="Tan C.-H."/>
            <person name="Antoshechkin I."/>
            <person name="Sternberg P.W."/>
            <person name="Goodrich-Blair H."/>
            <person name="Dillman A.R."/>
        </authorList>
    </citation>
    <scope>NUCLEOTIDE SEQUENCE</scope>
    <source>
        <strain evidence="12">PS9179</strain>
        <tissue evidence="12">Whole animal</tissue>
    </source>
</reference>
<dbReference type="EC" id="2.7.11.1" evidence="2"/>
<evidence type="ECO:0000256" key="6">
    <source>
        <dbReference type="ARBA" id="ARBA00022777"/>
    </source>
</evidence>